<keyword evidence="7 11" id="KW-0378">Hydrolase</keyword>
<dbReference type="GO" id="GO:0016829">
    <property type="term" value="F:lyase activity"/>
    <property type="evidence" value="ECO:0007669"/>
    <property type="project" value="UniProtKB-KW"/>
</dbReference>
<evidence type="ECO:0000259" key="12">
    <source>
        <dbReference type="PROSITE" id="PS51959"/>
    </source>
</evidence>
<dbReference type="WBParaSite" id="SPAL_0001302100.1">
    <property type="protein sequence ID" value="SPAL_0001302100.1"/>
    <property type="gene ID" value="SPAL_0001302100"/>
</dbReference>
<dbReference type="InterPro" id="IPR018998">
    <property type="entry name" value="EndoU_C"/>
</dbReference>
<keyword evidence="5 11" id="KW-0479">Metal-binding</keyword>
<evidence type="ECO:0000256" key="11">
    <source>
        <dbReference type="RuleBase" id="RU367085"/>
    </source>
</evidence>
<dbReference type="Pfam" id="PF09412">
    <property type="entry name" value="XendoU"/>
    <property type="match status" value="1"/>
</dbReference>
<evidence type="ECO:0000256" key="7">
    <source>
        <dbReference type="ARBA" id="ARBA00022801"/>
    </source>
</evidence>
<dbReference type="GO" id="GO:0004521">
    <property type="term" value="F:RNA endonuclease activity"/>
    <property type="evidence" value="ECO:0007669"/>
    <property type="project" value="UniProtKB-UniRule"/>
</dbReference>
<evidence type="ECO:0000313" key="13">
    <source>
        <dbReference type="Proteomes" id="UP000046392"/>
    </source>
</evidence>
<keyword evidence="9 11" id="KW-0464">Manganese</keyword>
<dbReference type="InterPro" id="IPR037227">
    <property type="entry name" value="EndoU-like"/>
</dbReference>
<dbReference type="GO" id="GO:0003723">
    <property type="term" value="F:RNA binding"/>
    <property type="evidence" value="ECO:0007669"/>
    <property type="project" value="UniProtKB-UniRule"/>
</dbReference>
<reference evidence="14" key="1">
    <citation type="submission" date="2017-02" db="UniProtKB">
        <authorList>
            <consortium name="WormBaseParasite"/>
        </authorList>
    </citation>
    <scope>IDENTIFICATION</scope>
</reference>
<dbReference type="GO" id="GO:0016787">
    <property type="term" value="F:hydrolase activity"/>
    <property type="evidence" value="ECO:0007669"/>
    <property type="project" value="UniProtKB-KW"/>
</dbReference>
<keyword evidence="13" id="KW-1185">Reference proteome</keyword>
<comment type="similarity">
    <text evidence="2 11">Belongs to the ENDOU family.</text>
</comment>
<keyword evidence="11" id="KW-0732">Signal</keyword>
<dbReference type="SUPFAM" id="SSF142877">
    <property type="entry name" value="EndoU-like"/>
    <property type="match status" value="1"/>
</dbReference>
<evidence type="ECO:0000256" key="1">
    <source>
        <dbReference type="ARBA" id="ARBA00001936"/>
    </source>
</evidence>
<dbReference type="Proteomes" id="UP000046392">
    <property type="component" value="Unplaced"/>
</dbReference>
<evidence type="ECO:0000256" key="4">
    <source>
        <dbReference type="ARBA" id="ARBA00022722"/>
    </source>
</evidence>
<evidence type="ECO:0000313" key="14">
    <source>
        <dbReference type="WBParaSite" id="SPAL_0001302100.1"/>
    </source>
</evidence>
<dbReference type="GO" id="GO:0046872">
    <property type="term" value="F:metal ion binding"/>
    <property type="evidence" value="ECO:0007669"/>
    <property type="project" value="UniProtKB-UniRule"/>
</dbReference>
<evidence type="ECO:0000256" key="9">
    <source>
        <dbReference type="ARBA" id="ARBA00023211"/>
    </source>
</evidence>
<evidence type="ECO:0000256" key="10">
    <source>
        <dbReference type="ARBA" id="ARBA00023239"/>
    </source>
</evidence>
<evidence type="ECO:0000256" key="8">
    <source>
        <dbReference type="ARBA" id="ARBA00022884"/>
    </source>
</evidence>
<evidence type="ECO:0000256" key="3">
    <source>
        <dbReference type="ARBA" id="ARBA00011245"/>
    </source>
</evidence>
<organism evidence="13 14">
    <name type="scientific">Strongyloides papillosus</name>
    <name type="common">Intestinal threadworm</name>
    <dbReference type="NCBI Taxonomy" id="174720"/>
    <lineage>
        <taxon>Eukaryota</taxon>
        <taxon>Metazoa</taxon>
        <taxon>Ecdysozoa</taxon>
        <taxon>Nematoda</taxon>
        <taxon>Chromadorea</taxon>
        <taxon>Rhabditida</taxon>
        <taxon>Tylenchina</taxon>
        <taxon>Panagrolaimomorpha</taxon>
        <taxon>Strongyloidoidea</taxon>
        <taxon>Strongyloididae</taxon>
        <taxon>Strongyloides</taxon>
    </lineage>
</organism>
<keyword evidence="10" id="KW-0456">Lyase</keyword>
<keyword evidence="6 11" id="KW-0255">Endonuclease</keyword>
<dbReference type="AlphaFoldDB" id="A0A0N5C4Z4"/>
<evidence type="ECO:0000256" key="6">
    <source>
        <dbReference type="ARBA" id="ARBA00022759"/>
    </source>
</evidence>
<keyword evidence="8 11" id="KW-0694">RNA-binding</keyword>
<sequence length="222" mass="24760">MKNFIILSLFSSLGLLSALPFIYDSSSADVTTILNVMAKSDSNKASSTDIKLDYQNMASHKEDSHDNAPKPLFESVSSTLLAKPTYASFLTLLSTYTQSSIDEPDQVTSARSTAFTNFVESIKSTLPVQTAFNYLKSNSYITGDWTAFEKTLSDLWLTSYNVGNSGFKMVFSGATDKGEVIGFSNWVQFYTLEKSGAINYHGWFSRDKVNFIKKNYEISFCR</sequence>
<protein>
    <submittedName>
        <fullName evidence="14">Endoribonuclease</fullName>
    </submittedName>
</protein>
<dbReference type="PROSITE" id="PS51959">
    <property type="entry name" value="ENDOU"/>
    <property type="match status" value="1"/>
</dbReference>
<feature type="chain" id="PRO_5026370263" evidence="11">
    <location>
        <begin position="19"/>
        <end position="222"/>
    </location>
</feature>
<name>A0A0N5C4Z4_STREA</name>
<keyword evidence="4 11" id="KW-0540">Nuclease</keyword>
<dbReference type="InterPro" id="IPR039787">
    <property type="entry name" value="ENDOU"/>
</dbReference>
<comment type="subunit">
    <text evidence="3 11">Monomer.</text>
</comment>
<comment type="cofactor">
    <cofactor evidence="1 11">
        <name>Mn(2+)</name>
        <dbReference type="ChEBI" id="CHEBI:29035"/>
    </cofactor>
</comment>
<proteinExistence type="inferred from homology"/>
<dbReference type="PANTHER" id="PTHR12439">
    <property type="entry name" value="PLACENTAL PROTEIN 11-RELATED"/>
    <property type="match status" value="1"/>
</dbReference>
<evidence type="ECO:0000256" key="2">
    <source>
        <dbReference type="ARBA" id="ARBA00010168"/>
    </source>
</evidence>
<evidence type="ECO:0000256" key="5">
    <source>
        <dbReference type="ARBA" id="ARBA00022723"/>
    </source>
</evidence>
<feature type="signal peptide" evidence="11">
    <location>
        <begin position="1"/>
        <end position="18"/>
    </location>
</feature>
<dbReference type="CDD" id="cd21159">
    <property type="entry name" value="XendoU"/>
    <property type="match status" value="1"/>
</dbReference>
<dbReference type="PANTHER" id="PTHR12439:SF11">
    <property type="entry name" value="URIDYLATE-SPECIFIC ENDORIBONUCLEASE"/>
    <property type="match status" value="1"/>
</dbReference>
<accession>A0A0N5C4Z4</accession>
<feature type="domain" description="EndoU" evidence="12">
    <location>
        <begin position="26"/>
        <end position="222"/>
    </location>
</feature>